<dbReference type="OrthoDB" id="3696794at2"/>
<name>A0A4Q7KAV6_9PSEU</name>
<dbReference type="RefSeq" id="WP_130348840.1">
    <property type="nucleotide sequence ID" value="NZ_SGWQ01000020.1"/>
</dbReference>
<gene>
    <name evidence="1" type="ORF">EV193_12021</name>
</gene>
<accession>A0A4Q7KAV6</accession>
<keyword evidence="2" id="KW-1185">Reference proteome</keyword>
<dbReference type="AlphaFoldDB" id="A0A4Q7KAV6"/>
<evidence type="ECO:0000313" key="1">
    <source>
        <dbReference type="EMBL" id="RZS29536.1"/>
    </source>
</evidence>
<organism evidence="1 2">
    <name type="scientific">Herbihabitans rhizosphaerae</name>
    <dbReference type="NCBI Taxonomy" id="1872711"/>
    <lineage>
        <taxon>Bacteria</taxon>
        <taxon>Bacillati</taxon>
        <taxon>Actinomycetota</taxon>
        <taxon>Actinomycetes</taxon>
        <taxon>Pseudonocardiales</taxon>
        <taxon>Pseudonocardiaceae</taxon>
        <taxon>Herbihabitans</taxon>
    </lineage>
</organism>
<proteinExistence type="predicted"/>
<dbReference type="EMBL" id="SGWQ01000020">
    <property type="protein sequence ID" value="RZS29536.1"/>
    <property type="molecule type" value="Genomic_DNA"/>
</dbReference>
<dbReference type="Proteomes" id="UP000294257">
    <property type="component" value="Unassembled WGS sequence"/>
</dbReference>
<evidence type="ECO:0000313" key="2">
    <source>
        <dbReference type="Proteomes" id="UP000294257"/>
    </source>
</evidence>
<protein>
    <submittedName>
        <fullName evidence="1">Uncharacterized protein</fullName>
    </submittedName>
</protein>
<sequence length="100" mass="11437">MSVYAYLVCDKNKRFMYLGKPVRDEDDSINRFSAGPGSNSANVELTKSLWKFLADNADGTFRVVYDHGREFDMITENYVEIGNDAIGAIDFPDYIRDWHG</sequence>
<comment type="caution">
    <text evidence="1">The sequence shown here is derived from an EMBL/GenBank/DDBJ whole genome shotgun (WGS) entry which is preliminary data.</text>
</comment>
<reference evidence="1 2" key="1">
    <citation type="submission" date="2019-02" db="EMBL/GenBank/DDBJ databases">
        <title>Genomic Encyclopedia of Type Strains, Phase IV (KMG-IV): sequencing the most valuable type-strain genomes for metagenomic binning, comparative biology and taxonomic classification.</title>
        <authorList>
            <person name="Goeker M."/>
        </authorList>
    </citation>
    <scope>NUCLEOTIDE SEQUENCE [LARGE SCALE GENOMIC DNA]</scope>
    <source>
        <strain evidence="1 2">DSM 101727</strain>
    </source>
</reference>